<evidence type="ECO:0000256" key="2">
    <source>
        <dbReference type="ARBA" id="ARBA00008467"/>
    </source>
</evidence>
<evidence type="ECO:0000256" key="1">
    <source>
        <dbReference type="ARBA" id="ARBA00005194"/>
    </source>
</evidence>
<dbReference type="PROSITE" id="PS52004">
    <property type="entry name" value="KS3_2"/>
    <property type="match status" value="1"/>
</dbReference>
<dbReference type="PANTHER" id="PTHR11712">
    <property type="entry name" value="POLYKETIDE SYNTHASE-RELATED"/>
    <property type="match status" value="1"/>
</dbReference>
<dbReference type="GO" id="GO:0005829">
    <property type="term" value="C:cytosol"/>
    <property type="evidence" value="ECO:0007669"/>
    <property type="project" value="TreeGrafter"/>
</dbReference>
<comment type="pathway">
    <text evidence="1">Lipid metabolism; fatty acid biosynthesis.</text>
</comment>
<comment type="caution">
    <text evidence="6">The sequence shown here is derived from an EMBL/GenBank/DDBJ whole genome shotgun (WGS) entry which is preliminary data.</text>
</comment>
<evidence type="ECO:0000313" key="7">
    <source>
        <dbReference type="Proteomes" id="UP000229498"/>
    </source>
</evidence>
<proteinExistence type="inferred from homology"/>
<dbReference type="RefSeq" id="WP_109794138.1">
    <property type="nucleotide sequence ID" value="NZ_PHIG01000037.1"/>
</dbReference>
<dbReference type="PROSITE" id="PS00606">
    <property type="entry name" value="KS3_1"/>
    <property type="match status" value="1"/>
</dbReference>
<dbReference type="InterPro" id="IPR016039">
    <property type="entry name" value="Thiolase-like"/>
</dbReference>
<dbReference type="InterPro" id="IPR014031">
    <property type="entry name" value="Ketoacyl_synth_C"/>
</dbReference>
<dbReference type="PANTHER" id="PTHR11712:SF336">
    <property type="entry name" value="3-OXOACYL-[ACYL-CARRIER-PROTEIN] SYNTHASE, MITOCHONDRIAL"/>
    <property type="match status" value="1"/>
</dbReference>
<dbReference type="Proteomes" id="UP000229498">
    <property type="component" value="Unassembled WGS sequence"/>
</dbReference>
<dbReference type="GO" id="GO:0006633">
    <property type="term" value="P:fatty acid biosynthetic process"/>
    <property type="evidence" value="ECO:0007669"/>
    <property type="project" value="InterPro"/>
</dbReference>
<evidence type="ECO:0000259" key="5">
    <source>
        <dbReference type="PROSITE" id="PS52004"/>
    </source>
</evidence>
<keyword evidence="3 4" id="KW-0808">Transferase</keyword>
<dbReference type="Gene3D" id="3.40.47.10">
    <property type="match status" value="2"/>
</dbReference>
<dbReference type="SMART" id="SM00825">
    <property type="entry name" value="PKS_KS"/>
    <property type="match status" value="1"/>
</dbReference>
<dbReference type="InterPro" id="IPR000794">
    <property type="entry name" value="Beta-ketoacyl_synthase"/>
</dbReference>
<accession>A0A2M9FZU5</accession>
<dbReference type="GO" id="GO:0004315">
    <property type="term" value="F:3-oxoacyl-[acyl-carrier-protein] synthase activity"/>
    <property type="evidence" value="ECO:0007669"/>
    <property type="project" value="InterPro"/>
</dbReference>
<organism evidence="6 7">
    <name type="scientific">Minwuia thermotolerans</name>
    <dbReference type="NCBI Taxonomy" id="2056226"/>
    <lineage>
        <taxon>Bacteria</taxon>
        <taxon>Pseudomonadati</taxon>
        <taxon>Pseudomonadota</taxon>
        <taxon>Alphaproteobacteria</taxon>
        <taxon>Minwuiales</taxon>
        <taxon>Minwuiaceae</taxon>
        <taxon>Minwuia</taxon>
    </lineage>
</organism>
<dbReference type="EMBL" id="PHIG01000037">
    <property type="protein sequence ID" value="PJK28973.1"/>
    <property type="molecule type" value="Genomic_DNA"/>
</dbReference>
<reference evidence="6 7" key="1">
    <citation type="submission" date="2017-11" db="EMBL/GenBank/DDBJ databases">
        <title>Draft genome sequence of Rhizobiales bacterium SY3-13.</title>
        <authorList>
            <person name="Sun C."/>
        </authorList>
    </citation>
    <scope>NUCLEOTIDE SEQUENCE [LARGE SCALE GENOMIC DNA]</scope>
    <source>
        <strain evidence="6 7">SY3-13</strain>
    </source>
</reference>
<name>A0A2M9FZU5_9PROT</name>
<evidence type="ECO:0000256" key="3">
    <source>
        <dbReference type="ARBA" id="ARBA00022679"/>
    </source>
</evidence>
<dbReference type="SUPFAM" id="SSF53901">
    <property type="entry name" value="Thiolase-like"/>
    <property type="match status" value="2"/>
</dbReference>
<dbReference type="Pfam" id="PF00109">
    <property type="entry name" value="ketoacyl-synt"/>
    <property type="match status" value="1"/>
</dbReference>
<dbReference type="InterPro" id="IPR018201">
    <property type="entry name" value="Ketoacyl_synth_AS"/>
</dbReference>
<feature type="domain" description="Ketosynthase family 3 (KS3)" evidence="5">
    <location>
        <begin position="1"/>
        <end position="421"/>
    </location>
</feature>
<dbReference type="CDD" id="cd00834">
    <property type="entry name" value="KAS_I_II"/>
    <property type="match status" value="1"/>
</dbReference>
<dbReference type="InterPro" id="IPR014030">
    <property type="entry name" value="Ketoacyl_synth_N"/>
</dbReference>
<dbReference type="InterPro" id="IPR020841">
    <property type="entry name" value="PKS_Beta-ketoAc_synthase_dom"/>
</dbReference>
<dbReference type="AlphaFoldDB" id="A0A2M9FZU5"/>
<protein>
    <submittedName>
        <fullName evidence="6">Beta-ketoacyl-[acyl-carrier-protein] synthase family protein</fullName>
    </submittedName>
</protein>
<sequence length="422" mass="43708">MDAIAITGTGVVSALGSSVDRFHQGMLADRSGIALAPWCDPERDGGKVFWGTVTDFDPLDWMDAKIADGSDLFAQFALAAAQQAMQQAGLHDGGYDAERLGVVHGTSGGGVRAFQKAQYMLDTQGPEAVPRKTQLQVWANMAAGQISLRYRLHGPNLTVTTACASSLDAMGTAARLIRAGEADIVIAGGTEGGISAAGGKPDGDFVPAMYYAGGAYGMEGASDDPRRVMLPFDVKRQGIVVGEGSSIVVLERESHAKARGAKILGYFRGYGSLSDSFHPSSPDPSGQWEAKAMEKAIQSAGMSPSDVGGLAAHATATPKGDTAEIAAINRVHGRGRSAPLPVTAPKGHFGHSGASSGGMALIELLCGMADGVFVHTSNTDEPDPAAEFELVIGKPKKLDFDVAQINSFGFGGQNASVVISRS</sequence>
<keyword evidence="7" id="KW-1185">Reference proteome</keyword>
<evidence type="ECO:0000256" key="4">
    <source>
        <dbReference type="RuleBase" id="RU003694"/>
    </source>
</evidence>
<gene>
    <name evidence="6" type="ORF">CVT23_13700</name>
</gene>
<comment type="similarity">
    <text evidence="2 4">Belongs to the thiolase-like superfamily. Beta-ketoacyl-ACP synthases family.</text>
</comment>
<dbReference type="Pfam" id="PF02801">
    <property type="entry name" value="Ketoacyl-synt_C"/>
    <property type="match status" value="1"/>
</dbReference>
<dbReference type="OrthoDB" id="9808669at2"/>
<evidence type="ECO:0000313" key="6">
    <source>
        <dbReference type="EMBL" id="PJK28973.1"/>
    </source>
</evidence>